<sequence>MLNLVQRNFLSGGATFQTISTMIEKTNKMMTQFRVVKTHLMTNQKTSEQGVSEGSAGQDEGPNDRNTESTSFGRESSMPRRTRSRERRKRSRIETDSMELESGSTEAVHTGVVQYHKRKRTDMIIPGNDEDVRTVTSVTLDTEDISGEVQRRLKIQEEQRRKRNAKPEKRKRDSMVSTGSTSSPGAVSTPKKKAKLGTSLDNTVDVPWGYSRGKKNAKAVGSEKGVDVSSFEEIRRTKRQKRMSGTPPVS</sequence>
<dbReference type="EMBL" id="ML732173">
    <property type="protein sequence ID" value="KAB8077022.1"/>
    <property type="molecule type" value="Genomic_DNA"/>
</dbReference>
<dbReference type="AlphaFoldDB" id="A0A5N5XCC8"/>
<dbReference type="OrthoDB" id="4509809at2759"/>
<dbReference type="Proteomes" id="UP000326565">
    <property type="component" value="Unassembled WGS sequence"/>
</dbReference>
<evidence type="ECO:0000313" key="3">
    <source>
        <dbReference type="Proteomes" id="UP000326565"/>
    </source>
</evidence>
<gene>
    <name evidence="2" type="ORF">BDV29DRAFT_70849</name>
</gene>
<feature type="compositionally biased region" description="Basic residues" evidence="1">
    <location>
        <begin position="80"/>
        <end position="91"/>
    </location>
</feature>
<feature type="region of interest" description="Disordered" evidence="1">
    <location>
        <begin position="151"/>
        <end position="250"/>
    </location>
</feature>
<protein>
    <submittedName>
        <fullName evidence="2">Uncharacterized protein</fullName>
    </submittedName>
</protein>
<reference evidence="2 3" key="1">
    <citation type="submission" date="2019-04" db="EMBL/GenBank/DDBJ databases">
        <title>Friends and foes A comparative genomics study of 23 Aspergillus species from section Flavi.</title>
        <authorList>
            <consortium name="DOE Joint Genome Institute"/>
            <person name="Kjaerbolling I."/>
            <person name="Vesth T."/>
            <person name="Frisvad J.C."/>
            <person name="Nybo J.L."/>
            <person name="Theobald S."/>
            <person name="Kildgaard S."/>
            <person name="Isbrandt T."/>
            <person name="Kuo A."/>
            <person name="Sato A."/>
            <person name="Lyhne E.K."/>
            <person name="Kogle M.E."/>
            <person name="Wiebenga A."/>
            <person name="Kun R.S."/>
            <person name="Lubbers R.J."/>
            <person name="Makela M.R."/>
            <person name="Barry K."/>
            <person name="Chovatia M."/>
            <person name="Clum A."/>
            <person name="Daum C."/>
            <person name="Haridas S."/>
            <person name="He G."/>
            <person name="LaButti K."/>
            <person name="Lipzen A."/>
            <person name="Mondo S."/>
            <person name="Riley R."/>
            <person name="Salamov A."/>
            <person name="Simmons B.A."/>
            <person name="Magnuson J.K."/>
            <person name="Henrissat B."/>
            <person name="Mortensen U.H."/>
            <person name="Larsen T.O."/>
            <person name="Devries R.P."/>
            <person name="Grigoriev I.V."/>
            <person name="Machida M."/>
            <person name="Baker S.E."/>
            <person name="Andersen M.R."/>
        </authorList>
    </citation>
    <scope>NUCLEOTIDE SEQUENCE [LARGE SCALE GENOMIC DNA]</scope>
    <source>
        <strain evidence="2 3">CBS 151.66</strain>
    </source>
</reference>
<feature type="compositionally biased region" description="Polar residues" evidence="1">
    <location>
        <begin position="175"/>
        <end position="186"/>
    </location>
</feature>
<evidence type="ECO:0000256" key="1">
    <source>
        <dbReference type="SAM" id="MobiDB-lite"/>
    </source>
</evidence>
<feature type="region of interest" description="Disordered" evidence="1">
    <location>
        <begin position="44"/>
        <end position="108"/>
    </location>
</feature>
<name>A0A5N5XCC8_9EURO</name>
<evidence type="ECO:0000313" key="2">
    <source>
        <dbReference type="EMBL" id="KAB8077022.1"/>
    </source>
</evidence>
<feature type="compositionally biased region" description="Basic and acidic residues" evidence="1">
    <location>
        <begin position="151"/>
        <end position="174"/>
    </location>
</feature>
<keyword evidence="3" id="KW-1185">Reference proteome</keyword>
<accession>A0A5N5XCC8</accession>
<organism evidence="2 3">
    <name type="scientific">Aspergillus leporis</name>
    <dbReference type="NCBI Taxonomy" id="41062"/>
    <lineage>
        <taxon>Eukaryota</taxon>
        <taxon>Fungi</taxon>
        <taxon>Dikarya</taxon>
        <taxon>Ascomycota</taxon>
        <taxon>Pezizomycotina</taxon>
        <taxon>Eurotiomycetes</taxon>
        <taxon>Eurotiomycetidae</taxon>
        <taxon>Eurotiales</taxon>
        <taxon>Aspergillaceae</taxon>
        <taxon>Aspergillus</taxon>
        <taxon>Aspergillus subgen. Circumdati</taxon>
    </lineage>
</organism>
<proteinExistence type="predicted"/>